<keyword evidence="2" id="KW-1185">Reference proteome</keyword>
<dbReference type="EMBL" id="QGKV02001507">
    <property type="protein sequence ID" value="KAF3532297.1"/>
    <property type="molecule type" value="Genomic_DNA"/>
</dbReference>
<name>A0ABQ7BIZ9_BRACR</name>
<organism evidence="1 2">
    <name type="scientific">Brassica cretica</name>
    <name type="common">Mustard</name>
    <dbReference type="NCBI Taxonomy" id="69181"/>
    <lineage>
        <taxon>Eukaryota</taxon>
        <taxon>Viridiplantae</taxon>
        <taxon>Streptophyta</taxon>
        <taxon>Embryophyta</taxon>
        <taxon>Tracheophyta</taxon>
        <taxon>Spermatophyta</taxon>
        <taxon>Magnoliopsida</taxon>
        <taxon>eudicotyledons</taxon>
        <taxon>Gunneridae</taxon>
        <taxon>Pentapetalae</taxon>
        <taxon>rosids</taxon>
        <taxon>malvids</taxon>
        <taxon>Brassicales</taxon>
        <taxon>Brassicaceae</taxon>
        <taxon>Brassiceae</taxon>
        <taxon>Brassica</taxon>
    </lineage>
</organism>
<dbReference type="Proteomes" id="UP000266723">
    <property type="component" value="Unassembled WGS sequence"/>
</dbReference>
<sequence length="151" mass="15844">MWIVGCWSGGAGGAWRQFGGLAGDSSCWCCSGAVLEASSMASSRRCCGLPLNLLSSSCPIDAVSWTVVSTCSRLLHSYMNAQGLSSLGGLIGGRGIFQRCVHSCVHGDVVTLTLGQVLECFQLLCIVPAFCYSLLGLEVLSAPYSEWLGVI</sequence>
<accession>A0ABQ7BIZ9</accession>
<proteinExistence type="predicted"/>
<evidence type="ECO:0000313" key="2">
    <source>
        <dbReference type="Proteomes" id="UP000266723"/>
    </source>
</evidence>
<reference evidence="1 2" key="1">
    <citation type="journal article" date="2020" name="BMC Genomics">
        <title>Intraspecific diversification of the crop wild relative Brassica cretica Lam. using demographic model selection.</title>
        <authorList>
            <person name="Kioukis A."/>
            <person name="Michalopoulou V.A."/>
            <person name="Briers L."/>
            <person name="Pirintsos S."/>
            <person name="Studholme D.J."/>
            <person name="Pavlidis P."/>
            <person name="Sarris P.F."/>
        </authorList>
    </citation>
    <scope>NUCLEOTIDE SEQUENCE [LARGE SCALE GENOMIC DNA]</scope>
    <source>
        <strain evidence="2">cv. PFS-1207/04</strain>
    </source>
</reference>
<gene>
    <name evidence="1" type="ORF">DY000_02042116</name>
</gene>
<comment type="caution">
    <text evidence="1">The sequence shown here is derived from an EMBL/GenBank/DDBJ whole genome shotgun (WGS) entry which is preliminary data.</text>
</comment>
<evidence type="ECO:0000313" key="1">
    <source>
        <dbReference type="EMBL" id="KAF3532297.1"/>
    </source>
</evidence>
<evidence type="ECO:0008006" key="3">
    <source>
        <dbReference type="Google" id="ProtNLM"/>
    </source>
</evidence>
<protein>
    <recommendedName>
        <fullName evidence="3">Secreted protein</fullName>
    </recommendedName>
</protein>